<protein>
    <submittedName>
        <fullName evidence="2">Uncharacterized protein</fullName>
    </submittedName>
</protein>
<dbReference type="Proteomes" id="UP001627284">
    <property type="component" value="Unassembled WGS sequence"/>
</dbReference>
<name>A0ABD2S4U9_9SOLN</name>
<gene>
    <name evidence="2" type="ORF">AABB24_027670</name>
</gene>
<dbReference type="AlphaFoldDB" id="A0ABD2S4U9"/>
<feature type="non-terminal residue" evidence="2">
    <location>
        <position position="1"/>
    </location>
</feature>
<evidence type="ECO:0000313" key="3">
    <source>
        <dbReference type="Proteomes" id="UP001627284"/>
    </source>
</evidence>
<keyword evidence="3" id="KW-1185">Reference proteome</keyword>
<feature type="compositionally biased region" description="Polar residues" evidence="1">
    <location>
        <begin position="76"/>
        <end position="88"/>
    </location>
</feature>
<accession>A0ABD2S4U9</accession>
<dbReference type="PANTHER" id="PTHR34780:SF2">
    <property type="entry name" value="GENOME ASSEMBLY, CHROMOSOME: A02"/>
    <property type="match status" value="1"/>
</dbReference>
<comment type="caution">
    <text evidence="2">The sequence shown here is derived from an EMBL/GenBank/DDBJ whole genome shotgun (WGS) entry which is preliminary data.</text>
</comment>
<sequence>YNPPYLLNFPTITKKNRNCVQTITKSFDISVISREMEQKQGKINNNLEDGVVIIHSQVRKIRQEMEKIKYPALQQPEITGKQQQQRSRSPLGLAHRPISVGN</sequence>
<dbReference type="EMBL" id="JBJKTR010000016">
    <property type="protein sequence ID" value="KAL3338662.1"/>
    <property type="molecule type" value="Genomic_DNA"/>
</dbReference>
<feature type="region of interest" description="Disordered" evidence="1">
    <location>
        <begin position="72"/>
        <end position="102"/>
    </location>
</feature>
<proteinExistence type="predicted"/>
<evidence type="ECO:0000313" key="2">
    <source>
        <dbReference type="EMBL" id="KAL3338662.1"/>
    </source>
</evidence>
<reference evidence="2 3" key="1">
    <citation type="submission" date="2024-05" db="EMBL/GenBank/DDBJ databases">
        <title>De novo assembly of an allotetraploid wild potato.</title>
        <authorList>
            <person name="Hosaka A.J."/>
        </authorList>
    </citation>
    <scope>NUCLEOTIDE SEQUENCE [LARGE SCALE GENOMIC DNA]</scope>
    <source>
        <tissue evidence="2">Young leaves</tissue>
    </source>
</reference>
<evidence type="ECO:0000256" key="1">
    <source>
        <dbReference type="SAM" id="MobiDB-lite"/>
    </source>
</evidence>
<dbReference type="PANTHER" id="PTHR34780">
    <property type="entry name" value="OS08G0427800 PROTEIN"/>
    <property type="match status" value="1"/>
</dbReference>
<organism evidence="2 3">
    <name type="scientific">Solanum stoloniferum</name>
    <dbReference type="NCBI Taxonomy" id="62892"/>
    <lineage>
        <taxon>Eukaryota</taxon>
        <taxon>Viridiplantae</taxon>
        <taxon>Streptophyta</taxon>
        <taxon>Embryophyta</taxon>
        <taxon>Tracheophyta</taxon>
        <taxon>Spermatophyta</taxon>
        <taxon>Magnoliopsida</taxon>
        <taxon>eudicotyledons</taxon>
        <taxon>Gunneridae</taxon>
        <taxon>Pentapetalae</taxon>
        <taxon>asterids</taxon>
        <taxon>lamiids</taxon>
        <taxon>Solanales</taxon>
        <taxon>Solanaceae</taxon>
        <taxon>Solanoideae</taxon>
        <taxon>Solaneae</taxon>
        <taxon>Solanum</taxon>
    </lineage>
</organism>